<organism evidence="2 3">
    <name type="scientific">Glonium stellatum</name>
    <dbReference type="NCBI Taxonomy" id="574774"/>
    <lineage>
        <taxon>Eukaryota</taxon>
        <taxon>Fungi</taxon>
        <taxon>Dikarya</taxon>
        <taxon>Ascomycota</taxon>
        <taxon>Pezizomycotina</taxon>
        <taxon>Dothideomycetes</taxon>
        <taxon>Pleosporomycetidae</taxon>
        <taxon>Gloniales</taxon>
        <taxon>Gloniaceae</taxon>
        <taxon>Glonium</taxon>
    </lineage>
</organism>
<gene>
    <name evidence="2" type="ORF">AOQ84DRAFT_105647</name>
</gene>
<dbReference type="EMBL" id="KV750393">
    <property type="protein sequence ID" value="OCL04981.1"/>
    <property type="molecule type" value="Genomic_DNA"/>
</dbReference>
<sequence length="171" mass="18984">MAAKNAGSSEVHKSNRSWNTLCFRIIGPLGNSSGFFCNYGAHPAVLQPRKNIKHRSELLALELPAQFAVLSGGSLTMNRVRMMHEMHETHEMHESEIPDQKMANQVRSKIHCRGITARLQATVCTPIIGASVSSPSVKTTHEIDASYSGREHSSPEPRHRSDWQPKATRTC</sequence>
<keyword evidence="3" id="KW-1185">Reference proteome</keyword>
<dbReference type="Proteomes" id="UP000250140">
    <property type="component" value="Unassembled WGS sequence"/>
</dbReference>
<reference evidence="2 3" key="1">
    <citation type="journal article" date="2016" name="Nat. Commun.">
        <title>Ectomycorrhizal ecology is imprinted in the genome of the dominant symbiotic fungus Cenococcum geophilum.</title>
        <authorList>
            <consortium name="DOE Joint Genome Institute"/>
            <person name="Peter M."/>
            <person name="Kohler A."/>
            <person name="Ohm R.A."/>
            <person name="Kuo A."/>
            <person name="Krutzmann J."/>
            <person name="Morin E."/>
            <person name="Arend M."/>
            <person name="Barry K.W."/>
            <person name="Binder M."/>
            <person name="Choi C."/>
            <person name="Clum A."/>
            <person name="Copeland A."/>
            <person name="Grisel N."/>
            <person name="Haridas S."/>
            <person name="Kipfer T."/>
            <person name="LaButti K."/>
            <person name="Lindquist E."/>
            <person name="Lipzen A."/>
            <person name="Maire R."/>
            <person name="Meier B."/>
            <person name="Mihaltcheva S."/>
            <person name="Molinier V."/>
            <person name="Murat C."/>
            <person name="Poggeler S."/>
            <person name="Quandt C.A."/>
            <person name="Sperisen C."/>
            <person name="Tritt A."/>
            <person name="Tisserant E."/>
            <person name="Crous P.W."/>
            <person name="Henrissat B."/>
            <person name="Nehls U."/>
            <person name="Egli S."/>
            <person name="Spatafora J.W."/>
            <person name="Grigoriev I.V."/>
            <person name="Martin F.M."/>
        </authorList>
    </citation>
    <scope>NUCLEOTIDE SEQUENCE [LARGE SCALE GENOMIC DNA]</scope>
    <source>
        <strain evidence="2 3">CBS 207.34</strain>
    </source>
</reference>
<protein>
    <submittedName>
        <fullName evidence="2">Uncharacterized protein</fullName>
    </submittedName>
</protein>
<feature type="compositionally biased region" description="Basic and acidic residues" evidence="1">
    <location>
        <begin position="139"/>
        <end position="163"/>
    </location>
</feature>
<accession>A0A8E2EU88</accession>
<evidence type="ECO:0000313" key="3">
    <source>
        <dbReference type="Proteomes" id="UP000250140"/>
    </source>
</evidence>
<evidence type="ECO:0000313" key="2">
    <source>
        <dbReference type="EMBL" id="OCL04981.1"/>
    </source>
</evidence>
<name>A0A8E2EU88_9PEZI</name>
<dbReference type="AlphaFoldDB" id="A0A8E2EU88"/>
<proteinExistence type="predicted"/>
<evidence type="ECO:0000256" key="1">
    <source>
        <dbReference type="SAM" id="MobiDB-lite"/>
    </source>
</evidence>
<feature type="region of interest" description="Disordered" evidence="1">
    <location>
        <begin position="138"/>
        <end position="171"/>
    </location>
</feature>